<keyword evidence="2" id="KW-0808">Transferase</keyword>
<evidence type="ECO:0000259" key="1">
    <source>
        <dbReference type="PROSITE" id="PS51186"/>
    </source>
</evidence>
<dbReference type="AlphaFoldDB" id="G9YML5"/>
<evidence type="ECO:0000313" key="2">
    <source>
        <dbReference type="EMBL" id="EHM54008.1"/>
    </source>
</evidence>
<dbReference type="RefSeq" id="WP_007488931.1">
    <property type="nucleotide sequence ID" value="NZ_JH417664.1"/>
</dbReference>
<dbReference type="PANTHER" id="PTHR43792:SF1">
    <property type="entry name" value="N-ACETYLTRANSFERASE DOMAIN-CONTAINING PROTEIN"/>
    <property type="match status" value="1"/>
</dbReference>
<feature type="domain" description="N-acetyltransferase" evidence="1">
    <location>
        <begin position="15"/>
        <end position="177"/>
    </location>
</feature>
<accession>G9YML5</accession>
<dbReference type="InterPro" id="IPR000182">
    <property type="entry name" value="GNAT_dom"/>
</dbReference>
<name>G9YML5_FLAPL</name>
<dbReference type="InterPro" id="IPR016181">
    <property type="entry name" value="Acyl_CoA_acyltransferase"/>
</dbReference>
<proteinExistence type="predicted"/>
<dbReference type="Gene3D" id="3.40.630.30">
    <property type="match status" value="1"/>
</dbReference>
<dbReference type="GO" id="GO:0016747">
    <property type="term" value="F:acyltransferase activity, transferring groups other than amino-acyl groups"/>
    <property type="evidence" value="ECO:0007669"/>
    <property type="project" value="InterPro"/>
</dbReference>
<dbReference type="Proteomes" id="UP000004459">
    <property type="component" value="Unassembled WGS sequence"/>
</dbReference>
<dbReference type="EMBL" id="AGCK01000051">
    <property type="protein sequence ID" value="EHM54008.1"/>
    <property type="molecule type" value="Genomic_DNA"/>
</dbReference>
<dbReference type="PATRIC" id="fig|411475.3.peg.639"/>
<dbReference type="PROSITE" id="PS51186">
    <property type="entry name" value="GNAT"/>
    <property type="match status" value="1"/>
</dbReference>
<gene>
    <name evidence="2" type="ORF">HMPREF0372_00737</name>
</gene>
<reference evidence="2 3" key="1">
    <citation type="submission" date="2011-08" db="EMBL/GenBank/DDBJ databases">
        <authorList>
            <person name="Weinstock G."/>
            <person name="Sodergren E."/>
            <person name="Clifton S."/>
            <person name="Fulton L."/>
            <person name="Fulton B."/>
            <person name="Courtney L."/>
            <person name="Fronick C."/>
            <person name="Harrison M."/>
            <person name="Strong C."/>
            <person name="Farmer C."/>
            <person name="Delahaunty K."/>
            <person name="Markovic C."/>
            <person name="Hall O."/>
            <person name="Minx P."/>
            <person name="Tomlinson C."/>
            <person name="Mitreva M."/>
            <person name="Hou S."/>
            <person name="Chen J."/>
            <person name="Wollam A."/>
            <person name="Pepin K.H."/>
            <person name="Johnson M."/>
            <person name="Bhonagiri V."/>
            <person name="Zhang X."/>
            <person name="Suruliraj S."/>
            <person name="Warren W."/>
            <person name="Chinwalla A."/>
            <person name="Mardis E.R."/>
            <person name="Wilson R.K."/>
        </authorList>
    </citation>
    <scope>NUCLEOTIDE SEQUENCE [LARGE SCALE GENOMIC DNA]</scope>
    <source>
        <strain evidence="2 3">ATCC 29863</strain>
    </source>
</reference>
<comment type="caution">
    <text evidence="2">The sequence shown here is derived from an EMBL/GenBank/DDBJ whole genome shotgun (WGS) entry which is preliminary data.</text>
</comment>
<dbReference type="HOGENOM" id="CLU_013985_3_1_9"/>
<organism evidence="2 3">
    <name type="scientific">Flavonifractor plautii ATCC 29863</name>
    <dbReference type="NCBI Taxonomy" id="411475"/>
    <lineage>
        <taxon>Bacteria</taxon>
        <taxon>Bacillati</taxon>
        <taxon>Bacillota</taxon>
        <taxon>Clostridia</taxon>
        <taxon>Eubacteriales</taxon>
        <taxon>Oscillospiraceae</taxon>
        <taxon>Flavonifractor</taxon>
    </lineage>
</organism>
<dbReference type="GeneID" id="63971435"/>
<dbReference type="InterPro" id="IPR051531">
    <property type="entry name" value="N-acetyltransferase"/>
</dbReference>
<protein>
    <submittedName>
        <fullName evidence="2">Acetyltransferase, GNAT family</fullName>
    </submittedName>
</protein>
<evidence type="ECO:0000313" key="3">
    <source>
        <dbReference type="Proteomes" id="UP000004459"/>
    </source>
</evidence>
<dbReference type="SUPFAM" id="SSF55729">
    <property type="entry name" value="Acyl-CoA N-acyltransferases (Nat)"/>
    <property type="match status" value="1"/>
</dbReference>
<dbReference type="PANTHER" id="PTHR43792">
    <property type="entry name" value="GNAT FAMILY, PUTATIVE (AFU_ORTHOLOGUE AFUA_3G00765)-RELATED-RELATED"/>
    <property type="match status" value="1"/>
</dbReference>
<dbReference type="Pfam" id="PF13302">
    <property type="entry name" value="Acetyltransf_3"/>
    <property type="match status" value="1"/>
</dbReference>
<sequence>MEAWRSGIILETERLALRELEIRDASDLAEILQNPAVMYAYEHTFTNQDVYQWLGRQRGRYLFHGFGLWAVCIKNTGCMIGQAGLTLQPYRNTRVLEVGYLLKQQFWHQGYATEAAKGCMQYAFHQLEQPIVHAIIKADNRPSIAVAERLGMLRADTFPARYYSGARTHLLYLARRSIP</sequence>